<evidence type="ECO:0000256" key="1">
    <source>
        <dbReference type="ARBA" id="ARBA00022741"/>
    </source>
</evidence>
<keyword evidence="2" id="KW-0378">Hydrolase</keyword>
<organism evidence="5">
    <name type="scientific">marine metagenome</name>
    <dbReference type="NCBI Taxonomy" id="408172"/>
    <lineage>
        <taxon>unclassified sequences</taxon>
        <taxon>metagenomes</taxon>
        <taxon>ecological metagenomes</taxon>
    </lineage>
</organism>
<dbReference type="InterPro" id="IPR052708">
    <property type="entry name" value="PxpC"/>
</dbReference>
<feature type="domain" description="Carboxyltransferase" evidence="4">
    <location>
        <begin position="1"/>
        <end position="46"/>
    </location>
</feature>
<proteinExistence type="predicted"/>
<dbReference type="GO" id="GO:0016787">
    <property type="term" value="F:hydrolase activity"/>
    <property type="evidence" value="ECO:0007669"/>
    <property type="project" value="UniProtKB-KW"/>
</dbReference>
<reference evidence="5" key="1">
    <citation type="submission" date="2018-05" db="EMBL/GenBank/DDBJ databases">
        <authorList>
            <person name="Lanie J.A."/>
            <person name="Ng W.-L."/>
            <person name="Kazmierczak K.M."/>
            <person name="Andrzejewski T.M."/>
            <person name="Davidsen T.M."/>
            <person name="Wayne K.J."/>
            <person name="Tettelin H."/>
            <person name="Glass J.I."/>
            <person name="Rusch D."/>
            <person name="Podicherti R."/>
            <person name="Tsui H.-C.T."/>
            <person name="Winkler M.E."/>
        </authorList>
    </citation>
    <scope>NUCLEOTIDE SEQUENCE</scope>
</reference>
<sequence>VPGNGNPIILMAEHPTIGGYPKIATVILADIARIAQFTVGTQFNFKEVTLTEAESIFREKNKIFDSLLNKIESN</sequence>
<accession>A0A382I1X6</accession>
<dbReference type="Pfam" id="PF02626">
    <property type="entry name" value="CT_A_B"/>
    <property type="match status" value="1"/>
</dbReference>
<keyword evidence="3" id="KW-0067">ATP-binding</keyword>
<dbReference type="AlphaFoldDB" id="A0A382I1X6"/>
<dbReference type="SUPFAM" id="SSF50891">
    <property type="entry name" value="Cyclophilin-like"/>
    <property type="match status" value="1"/>
</dbReference>
<dbReference type="Gene3D" id="2.40.100.10">
    <property type="entry name" value="Cyclophilin-like"/>
    <property type="match status" value="1"/>
</dbReference>
<dbReference type="InterPro" id="IPR029000">
    <property type="entry name" value="Cyclophilin-like_dom_sf"/>
</dbReference>
<keyword evidence="1" id="KW-0547">Nucleotide-binding</keyword>
<evidence type="ECO:0000256" key="3">
    <source>
        <dbReference type="ARBA" id="ARBA00022840"/>
    </source>
</evidence>
<name>A0A382I1X6_9ZZZZ</name>
<dbReference type="PANTHER" id="PTHR43309">
    <property type="entry name" value="5-OXOPROLINASE SUBUNIT C"/>
    <property type="match status" value="1"/>
</dbReference>
<dbReference type="PANTHER" id="PTHR43309:SF5">
    <property type="entry name" value="5-OXOPROLINASE SUBUNIT C"/>
    <property type="match status" value="1"/>
</dbReference>
<protein>
    <recommendedName>
        <fullName evidence="4">Carboxyltransferase domain-containing protein</fullName>
    </recommendedName>
</protein>
<feature type="non-terminal residue" evidence="5">
    <location>
        <position position="1"/>
    </location>
</feature>
<evidence type="ECO:0000256" key="2">
    <source>
        <dbReference type="ARBA" id="ARBA00022801"/>
    </source>
</evidence>
<dbReference type="GO" id="GO:0005524">
    <property type="term" value="F:ATP binding"/>
    <property type="evidence" value="ECO:0007669"/>
    <property type="project" value="UniProtKB-KW"/>
</dbReference>
<evidence type="ECO:0000313" key="5">
    <source>
        <dbReference type="EMBL" id="SVB93630.1"/>
    </source>
</evidence>
<gene>
    <name evidence="5" type="ORF">METZ01_LOCUS246484</name>
</gene>
<evidence type="ECO:0000259" key="4">
    <source>
        <dbReference type="Pfam" id="PF02626"/>
    </source>
</evidence>
<dbReference type="InterPro" id="IPR003778">
    <property type="entry name" value="CT_A_B"/>
</dbReference>
<dbReference type="EMBL" id="UINC01064708">
    <property type="protein sequence ID" value="SVB93630.1"/>
    <property type="molecule type" value="Genomic_DNA"/>
</dbReference>